<evidence type="ECO:0000313" key="3">
    <source>
        <dbReference type="Proteomes" id="UP000310263"/>
    </source>
</evidence>
<feature type="region of interest" description="Disordered" evidence="1">
    <location>
        <begin position="101"/>
        <end position="123"/>
    </location>
</feature>
<name>A0A4S2EYB4_9ACTN</name>
<dbReference type="OrthoDB" id="9913448at2"/>
<keyword evidence="3" id="KW-1185">Reference proteome</keyword>
<dbReference type="RefSeq" id="WP_136013077.1">
    <property type="nucleotide sequence ID" value="NZ_SRYE01000005.1"/>
</dbReference>
<evidence type="ECO:0000256" key="1">
    <source>
        <dbReference type="SAM" id="MobiDB-lite"/>
    </source>
</evidence>
<sequence length="123" mass="13755">MAKSTPKSSNYRFDDDTMTLVKAVVDATPDDNLLALFDPASGMSYFGIPGSLIKSRLVGGRDSKRYTVKEYDFGRDVKGHVYKAWMPSQHARLEMLVAENEKRALEETHDVDDPADDTTPDPE</sequence>
<organism evidence="2 3">
    <name type="scientific">Muricaecibacterium torontonense</name>
    <dbReference type="NCBI Taxonomy" id="3032871"/>
    <lineage>
        <taxon>Bacteria</taxon>
        <taxon>Bacillati</taxon>
        <taxon>Actinomycetota</taxon>
        <taxon>Coriobacteriia</taxon>
        <taxon>Coriobacteriales</taxon>
        <taxon>Atopobiaceae</taxon>
        <taxon>Muricaecibacterium</taxon>
    </lineage>
</organism>
<feature type="compositionally biased region" description="Acidic residues" evidence="1">
    <location>
        <begin position="113"/>
        <end position="123"/>
    </location>
</feature>
<dbReference type="Proteomes" id="UP000310263">
    <property type="component" value="Unassembled WGS sequence"/>
</dbReference>
<gene>
    <name evidence="2" type="ORF">E5334_08065</name>
</gene>
<evidence type="ECO:0000313" key="2">
    <source>
        <dbReference type="EMBL" id="TGY61355.1"/>
    </source>
</evidence>
<feature type="compositionally biased region" description="Basic and acidic residues" evidence="1">
    <location>
        <begin position="101"/>
        <end position="112"/>
    </location>
</feature>
<protein>
    <submittedName>
        <fullName evidence="2">Uncharacterized protein</fullName>
    </submittedName>
</protein>
<proteinExistence type="predicted"/>
<accession>A0A4S2EYB4</accession>
<dbReference type="AlphaFoldDB" id="A0A4S2EYB4"/>
<reference evidence="2 3" key="1">
    <citation type="submission" date="2019-04" db="EMBL/GenBank/DDBJ databases">
        <title>Microbes associate with the intestines of laboratory mice.</title>
        <authorList>
            <person name="Navarre W."/>
            <person name="Wong E."/>
            <person name="Huang K."/>
            <person name="Tropini C."/>
            <person name="Ng K."/>
            <person name="Yu B."/>
        </authorList>
    </citation>
    <scope>NUCLEOTIDE SEQUENCE [LARGE SCALE GENOMIC DNA]</scope>
    <source>
        <strain evidence="2 3">NM07_P-09</strain>
    </source>
</reference>
<dbReference type="EMBL" id="SRYE01000005">
    <property type="protein sequence ID" value="TGY61355.1"/>
    <property type="molecule type" value="Genomic_DNA"/>
</dbReference>
<comment type="caution">
    <text evidence="2">The sequence shown here is derived from an EMBL/GenBank/DDBJ whole genome shotgun (WGS) entry which is preliminary data.</text>
</comment>